<evidence type="ECO:0000313" key="3">
    <source>
        <dbReference type="EMBL" id="MFC4628443.1"/>
    </source>
</evidence>
<feature type="coiled-coil region" evidence="1">
    <location>
        <begin position="629"/>
        <end position="656"/>
    </location>
</feature>
<dbReference type="SUPFAM" id="SSF158745">
    <property type="entry name" value="LanC-like"/>
    <property type="match status" value="1"/>
</dbReference>
<dbReference type="NCBIfam" id="NF038151">
    <property type="entry name" value="lanthi_synth_III"/>
    <property type="match status" value="1"/>
</dbReference>
<dbReference type="Proteomes" id="UP001596011">
    <property type="component" value="Unassembled WGS sequence"/>
</dbReference>
<dbReference type="InterPro" id="IPR000719">
    <property type="entry name" value="Prot_kinase_dom"/>
</dbReference>
<dbReference type="CDD" id="cd04791">
    <property type="entry name" value="LanC_SerThrkinase"/>
    <property type="match status" value="1"/>
</dbReference>
<dbReference type="Gene3D" id="1.10.510.10">
    <property type="entry name" value="Transferase(Phosphotransferase) domain 1"/>
    <property type="match status" value="1"/>
</dbReference>
<keyword evidence="1" id="KW-0175">Coiled coil</keyword>
<sequence>MGFFDSFARRAWSVPIDLEYLRYCQPGSEFYEPSQTSALSPRLDQRVEFPSDWTVRRGSPWTMCSHPSVSLPRQGWKIHLSSTRGRSREVLRLAADYCFANKMPFKYLSTEAEFDGQNAKYADRGSAGKFVTVYPPTIDHFRTALESLEELLGNEEGPYILSDRRWGRAPIYYRYGAFVPPASGSKFATTLITPDGLEVEDVRRPTFIIPDWIDTPDFLHKNSGMADENDFPFRMVEALHFSNGGGVYVAEAITDEFVPAGTTVVLKEARPHAGIDLDGVDAVERLAHEAEVLNDLQDTGYAPRYFGTFQAWEHHYAVMEHIPGHDLKRTWMLRTPVLKPHPWELSQKGYLEWLSTTVSELDRAVSVFHDRGWLLGDIHPKNVIMRDGVHPVFIDFEFAHPMDDDWRSNQGAPGYEPAPGLGGAEADRWSLGMMELDLILPQATVADQSNHYKIEEILRHGETVFSVPRATTDAVRAKTVRVIGYESTPLPDPDSLSVQELMRAFADGVSANISFDHDGPVVPADIAVYGVDGDQARIGFPYGLVGVLAALNVSGQPLDDDLVSRSKAWIRERLGSIRSRGFAGREGIEFGLREAGITDLLPEVRSVEVDAPADHSYWSGWAGVGLHALSDADRTADDAEEAAEALKKLIEEAEAGADSAGLLYGWSGPALFWGQAYQRHERRSEFLDLAREAIKLDLARCSETSNNTMELDETWRTLPYLGVGSVAIALAIRELAKATGRTEFGRELDLIHRAATYNQYAQAGFATGVGGFLSYLNRYEDRTSRDRDVIDSHIGGIRLHALRKNGGLLTRGNQGLRLSCDFQTGTAGVVGALAALDGRWSGIPFLPGTGTVHVERR</sequence>
<protein>
    <submittedName>
        <fullName evidence="3">Class III lanthionine synthetase LanKC</fullName>
    </submittedName>
</protein>
<gene>
    <name evidence="3" type="primary">lanKC</name>
    <name evidence="3" type="ORF">ACFO6V_09390</name>
</gene>
<dbReference type="Gene3D" id="1.50.10.20">
    <property type="match status" value="1"/>
</dbReference>
<dbReference type="SUPFAM" id="SSF56112">
    <property type="entry name" value="Protein kinase-like (PK-like)"/>
    <property type="match status" value="1"/>
</dbReference>
<dbReference type="InterPro" id="IPR058053">
    <property type="entry name" value="RamC_C"/>
</dbReference>
<proteinExistence type="predicted"/>
<organism evidence="3 4">
    <name type="scientific">Promicromonospora alba</name>
    <dbReference type="NCBI Taxonomy" id="1616110"/>
    <lineage>
        <taxon>Bacteria</taxon>
        <taxon>Bacillati</taxon>
        <taxon>Actinomycetota</taxon>
        <taxon>Actinomycetes</taxon>
        <taxon>Micrococcales</taxon>
        <taxon>Promicromonosporaceae</taxon>
        <taxon>Promicromonospora</taxon>
    </lineage>
</organism>
<feature type="domain" description="Protein kinase" evidence="2">
    <location>
        <begin position="233"/>
        <end position="502"/>
    </location>
</feature>
<evidence type="ECO:0000313" key="4">
    <source>
        <dbReference type="Proteomes" id="UP001596011"/>
    </source>
</evidence>
<name>A0ABV9HG33_9MICO</name>
<dbReference type="InterPro" id="IPR057929">
    <property type="entry name" value="RamC_N"/>
</dbReference>
<dbReference type="PROSITE" id="PS50011">
    <property type="entry name" value="PROTEIN_KINASE_DOM"/>
    <property type="match status" value="1"/>
</dbReference>
<evidence type="ECO:0000256" key="1">
    <source>
        <dbReference type="SAM" id="Coils"/>
    </source>
</evidence>
<dbReference type="RefSeq" id="WP_377134532.1">
    <property type="nucleotide sequence ID" value="NZ_JBHSFI010000003.1"/>
</dbReference>
<evidence type="ECO:0000259" key="2">
    <source>
        <dbReference type="PROSITE" id="PS50011"/>
    </source>
</evidence>
<dbReference type="EMBL" id="JBHSFI010000003">
    <property type="protein sequence ID" value="MFC4628443.1"/>
    <property type="molecule type" value="Genomic_DNA"/>
</dbReference>
<dbReference type="InterPro" id="IPR011009">
    <property type="entry name" value="Kinase-like_dom_sf"/>
</dbReference>
<dbReference type="InterPro" id="IPR053524">
    <property type="entry name" value="Aerial_hyphae_peptide-synth"/>
</dbReference>
<reference evidence="4" key="1">
    <citation type="journal article" date="2019" name="Int. J. Syst. Evol. Microbiol.">
        <title>The Global Catalogue of Microorganisms (GCM) 10K type strain sequencing project: providing services to taxonomists for standard genome sequencing and annotation.</title>
        <authorList>
            <consortium name="The Broad Institute Genomics Platform"/>
            <consortium name="The Broad Institute Genome Sequencing Center for Infectious Disease"/>
            <person name="Wu L."/>
            <person name="Ma J."/>
        </authorList>
    </citation>
    <scope>NUCLEOTIDE SEQUENCE [LARGE SCALE GENOMIC DNA]</scope>
    <source>
        <strain evidence="4">CCUG 42722</strain>
    </source>
</reference>
<comment type="caution">
    <text evidence="3">The sequence shown here is derived from an EMBL/GenBank/DDBJ whole genome shotgun (WGS) entry which is preliminary data.</text>
</comment>
<keyword evidence="4" id="KW-1185">Reference proteome</keyword>
<accession>A0ABV9HG33</accession>
<dbReference type="Pfam" id="PF25816">
    <property type="entry name" value="RamC_N"/>
    <property type="match status" value="1"/>
</dbReference>